<dbReference type="Proteomes" id="UP001054945">
    <property type="component" value="Unassembled WGS sequence"/>
</dbReference>
<organism evidence="1 2">
    <name type="scientific">Caerostris extrusa</name>
    <name type="common">Bark spider</name>
    <name type="synonym">Caerostris bankana</name>
    <dbReference type="NCBI Taxonomy" id="172846"/>
    <lineage>
        <taxon>Eukaryota</taxon>
        <taxon>Metazoa</taxon>
        <taxon>Ecdysozoa</taxon>
        <taxon>Arthropoda</taxon>
        <taxon>Chelicerata</taxon>
        <taxon>Arachnida</taxon>
        <taxon>Araneae</taxon>
        <taxon>Araneomorphae</taxon>
        <taxon>Entelegynae</taxon>
        <taxon>Araneoidea</taxon>
        <taxon>Araneidae</taxon>
        <taxon>Caerostris</taxon>
    </lineage>
</organism>
<evidence type="ECO:0000313" key="2">
    <source>
        <dbReference type="Proteomes" id="UP001054945"/>
    </source>
</evidence>
<comment type="caution">
    <text evidence="1">The sequence shown here is derived from an EMBL/GenBank/DDBJ whole genome shotgun (WGS) entry which is preliminary data.</text>
</comment>
<dbReference type="EMBL" id="BPLR01001390">
    <property type="protein sequence ID" value="GIZ02062.1"/>
    <property type="molecule type" value="Genomic_DNA"/>
</dbReference>
<evidence type="ECO:0000313" key="1">
    <source>
        <dbReference type="EMBL" id="GIZ02062.1"/>
    </source>
</evidence>
<gene>
    <name evidence="1" type="ORF">CEXT_77481</name>
</gene>
<proteinExistence type="predicted"/>
<protein>
    <submittedName>
        <fullName evidence="1">Uncharacterized protein</fullName>
    </submittedName>
</protein>
<accession>A0AAV4Y7E4</accession>
<keyword evidence="2" id="KW-1185">Reference proteome</keyword>
<dbReference type="AlphaFoldDB" id="A0AAV4Y7E4"/>
<sequence>MYTFLEKYRKESVDRNFLLQEVGVHLSPWTYHVVQLALVSFDDDVDSWQSNCCANSATSATNFEPLVQHNAILLLAKMYVQVSLKERRSDRECHPC</sequence>
<reference evidence="1 2" key="1">
    <citation type="submission" date="2021-06" db="EMBL/GenBank/DDBJ databases">
        <title>Caerostris extrusa draft genome.</title>
        <authorList>
            <person name="Kono N."/>
            <person name="Arakawa K."/>
        </authorList>
    </citation>
    <scope>NUCLEOTIDE SEQUENCE [LARGE SCALE GENOMIC DNA]</scope>
</reference>
<name>A0AAV4Y7E4_CAEEX</name>